<dbReference type="AlphaFoldDB" id="A0A1H1PDQ6"/>
<dbReference type="InterPro" id="IPR029057">
    <property type="entry name" value="PRTase-like"/>
</dbReference>
<sequence length="258" mass="28715">MILRQLDRATRQESDSTVGELSGFTVDDARACRYCHSWKETDQPECENCLEVRDALGSPPIELSAVTLYRKPSALRDWLTGYKGRGSESSITPYTCRSRVRAILARMFFEHGAEIFRSTAGFDGIVVVPSTARMPPHELVELLESIPLELPIVEALRRGPGELGFRRPCSTGFVPIREARGRRVLIVDDVYTTGARINSAAAALHVGGIEVAGSLVIARRVNPEYRETASRFWEDAQSKLFTWSDGPYIVGRRDCAQP</sequence>
<evidence type="ECO:0000313" key="1">
    <source>
        <dbReference type="EMBL" id="SDS09372.1"/>
    </source>
</evidence>
<dbReference type="SUPFAM" id="SSF53271">
    <property type="entry name" value="PRTase-like"/>
    <property type="match status" value="1"/>
</dbReference>
<dbReference type="EMBL" id="LT629776">
    <property type="protein sequence ID" value="SDS09372.1"/>
    <property type="molecule type" value="Genomic_DNA"/>
</dbReference>
<dbReference type="OrthoDB" id="5242900at2"/>
<keyword evidence="2" id="KW-1185">Reference proteome</keyword>
<reference evidence="1 2" key="1">
    <citation type="submission" date="2016-10" db="EMBL/GenBank/DDBJ databases">
        <authorList>
            <person name="de Groot N.N."/>
        </authorList>
    </citation>
    <scope>NUCLEOTIDE SEQUENCE [LARGE SCALE GENOMIC DNA]</scope>
    <source>
        <strain evidence="1 2">DSM 22126</strain>
    </source>
</reference>
<dbReference type="Proteomes" id="UP000185663">
    <property type="component" value="Chromosome I"/>
</dbReference>
<dbReference type="GO" id="GO:0016757">
    <property type="term" value="F:glycosyltransferase activity"/>
    <property type="evidence" value="ECO:0007669"/>
    <property type="project" value="UniProtKB-KW"/>
</dbReference>
<name>A0A1H1PDQ6_9CELL</name>
<keyword evidence="1" id="KW-0808">Transferase</keyword>
<protein>
    <submittedName>
        <fullName evidence="1">Predicted amidophosphoribosyltransferases</fullName>
    </submittedName>
</protein>
<organism evidence="1 2">
    <name type="scientific">Paraoerskovia marina</name>
    <dbReference type="NCBI Taxonomy" id="545619"/>
    <lineage>
        <taxon>Bacteria</taxon>
        <taxon>Bacillati</taxon>
        <taxon>Actinomycetota</taxon>
        <taxon>Actinomycetes</taxon>
        <taxon>Micrococcales</taxon>
        <taxon>Cellulomonadaceae</taxon>
        <taxon>Paraoerskovia</taxon>
    </lineage>
</organism>
<dbReference type="Gene3D" id="3.40.50.2020">
    <property type="match status" value="1"/>
</dbReference>
<dbReference type="CDD" id="cd06223">
    <property type="entry name" value="PRTases_typeI"/>
    <property type="match status" value="1"/>
</dbReference>
<accession>A0A1H1PDQ6</accession>
<dbReference type="InterPro" id="IPR000836">
    <property type="entry name" value="PRTase_dom"/>
</dbReference>
<evidence type="ECO:0000313" key="2">
    <source>
        <dbReference type="Proteomes" id="UP000185663"/>
    </source>
</evidence>
<keyword evidence="1" id="KW-0328">Glycosyltransferase</keyword>
<dbReference type="STRING" id="545619.SAMN04489860_0780"/>
<proteinExistence type="predicted"/>
<gene>
    <name evidence="1" type="ORF">SAMN04489860_0780</name>
</gene>